<keyword evidence="2" id="KW-1185">Reference proteome</keyword>
<dbReference type="EMBL" id="CP036434">
    <property type="protein sequence ID" value="QDV07996.1"/>
    <property type="molecule type" value="Genomic_DNA"/>
</dbReference>
<evidence type="ECO:0000313" key="1">
    <source>
        <dbReference type="EMBL" id="QDV07996.1"/>
    </source>
</evidence>
<evidence type="ECO:0000313" key="2">
    <source>
        <dbReference type="Proteomes" id="UP000320390"/>
    </source>
</evidence>
<gene>
    <name evidence="1" type="ORF">Poly30_35320</name>
</gene>
<dbReference type="AlphaFoldDB" id="A0A518EV71"/>
<organism evidence="1 2">
    <name type="scientific">Saltatorellus ferox</name>
    <dbReference type="NCBI Taxonomy" id="2528018"/>
    <lineage>
        <taxon>Bacteria</taxon>
        <taxon>Pseudomonadati</taxon>
        <taxon>Planctomycetota</taxon>
        <taxon>Planctomycetia</taxon>
        <taxon>Planctomycetia incertae sedis</taxon>
        <taxon>Saltatorellus</taxon>
    </lineage>
</organism>
<proteinExistence type="predicted"/>
<sequence>MALGAKRALLGWTPYFRNKVRATAARQLAKVK</sequence>
<dbReference type="Proteomes" id="UP000320390">
    <property type="component" value="Chromosome"/>
</dbReference>
<accession>A0A518EV71</accession>
<name>A0A518EV71_9BACT</name>
<reference evidence="1 2" key="1">
    <citation type="submission" date="2019-02" db="EMBL/GenBank/DDBJ databases">
        <title>Deep-cultivation of Planctomycetes and their phenomic and genomic characterization uncovers novel biology.</title>
        <authorList>
            <person name="Wiegand S."/>
            <person name="Jogler M."/>
            <person name="Boedeker C."/>
            <person name="Pinto D."/>
            <person name="Vollmers J."/>
            <person name="Rivas-Marin E."/>
            <person name="Kohn T."/>
            <person name="Peeters S.H."/>
            <person name="Heuer A."/>
            <person name="Rast P."/>
            <person name="Oberbeckmann S."/>
            <person name="Bunk B."/>
            <person name="Jeske O."/>
            <person name="Meyerdierks A."/>
            <person name="Storesund J.E."/>
            <person name="Kallscheuer N."/>
            <person name="Luecker S."/>
            <person name="Lage O.M."/>
            <person name="Pohl T."/>
            <person name="Merkel B.J."/>
            <person name="Hornburger P."/>
            <person name="Mueller R.-W."/>
            <person name="Bruemmer F."/>
            <person name="Labrenz M."/>
            <person name="Spormann A.M."/>
            <person name="Op den Camp H."/>
            <person name="Overmann J."/>
            <person name="Amann R."/>
            <person name="Jetten M.S.M."/>
            <person name="Mascher T."/>
            <person name="Medema M.H."/>
            <person name="Devos D.P."/>
            <person name="Kaster A.-K."/>
            <person name="Ovreas L."/>
            <person name="Rohde M."/>
            <person name="Galperin M.Y."/>
            <person name="Jogler C."/>
        </authorList>
    </citation>
    <scope>NUCLEOTIDE SEQUENCE [LARGE SCALE GENOMIC DNA]</scope>
    <source>
        <strain evidence="1 2">Poly30</strain>
    </source>
</reference>
<protein>
    <submittedName>
        <fullName evidence="1">Uncharacterized protein</fullName>
    </submittedName>
</protein>